<proteinExistence type="predicted"/>
<dbReference type="Proteomes" id="UP001057402">
    <property type="component" value="Chromosome 3"/>
</dbReference>
<name>A0ACB9RT46_9MYRT</name>
<reference evidence="2" key="1">
    <citation type="journal article" date="2023" name="Front. Plant Sci.">
        <title>Chromosomal-level genome assembly of Melastoma candidum provides insights into trichome evolution.</title>
        <authorList>
            <person name="Zhong Y."/>
            <person name="Wu W."/>
            <person name="Sun C."/>
            <person name="Zou P."/>
            <person name="Liu Y."/>
            <person name="Dai S."/>
            <person name="Zhou R."/>
        </authorList>
    </citation>
    <scope>NUCLEOTIDE SEQUENCE [LARGE SCALE GENOMIC DNA]</scope>
</reference>
<evidence type="ECO:0000313" key="2">
    <source>
        <dbReference type="Proteomes" id="UP001057402"/>
    </source>
</evidence>
<sequence>MLNFDMKLYLLLLLFTVSPAVVSVNGADDYRRHDFPQGFVFGAATSAYQVEGAASEDGRTPSIFDTSAKSGAMGGGDGDVACNQYHKYKEDVQLMVDTGLDAYRFSISWSRLIPGGRGPLNPKGLQYYNNLIDELTAKGIQPHVTLVHIDLPQALEDEYGGFVSRRVVEDFTAYADVCFRMFGDRVKYWTTFNEANIFVLTGYDIGLLPPQRCSSSSFRKCSRGNSSTEPYLATHNILLAHASAARLYNSKYKEKQKGLIGINLFGYSFAPSSNSTEDIAAVQRAKEFHFGWYLDPLTYGDYPAIMKKNAGLRIPTFTTLESRLLKGSLDFIGLNYYSVMYVEDDPGSLNTSPRDLLADSGVAIKGLHRNMSSAGRGLETSSFYEFPVTPWGLQLLLEFIKQDYGNPPIFIHENGQRSVRNSSLEDWSRVELLRGYIGGLLDSIRNRSNTRGYFTWSLMDVLEPTDGYESAYGLYYVDLDDPELRRQPKLSARWYSRFLKGGSIDLDGRDAVVVISEDSKSQSVSLSSV</sequence>
<gene>
    <name evidence="1" type="ORF">MLD38_008165</name>
</gene>
<organism evidence="1 2">
    <name type="scientific">Melastoma candidum</name>
    <dbReference type="NCBI Taxonomy" id="119954"/>
    <lineage>
        <taxon>Eukaryota</taxon>
        <taxon>Viridiplantae</taxon>
        <taxon>Streptophyta</taxon>
        <taxon>Embryophyta</taxon>
        <taxon>Tracheophyta</taxon>
        <taxon>Spermatophyta</taxon>
        <taxon>Magnoliopsida</taxon>
        <taxon>eudicotyledons</taxon>
        <taxon>Gunneridae</taxon>
        <taxon>Pentapetalae</taxon>
        <taxon>rosids</taxon>
        <taxon>malvids</taxon>
        <taxon>Myrtales</taxon>
        <taxon>Melastomataceae</taxon>
        <taxon>Melastomatoideae</taxon>
        <taxon>Melastomateae</taxon>
        <taxon>Melastoma</taxon>
    </lineage>
</organism>
<comment type="caution">
    <text evidence="1">The sequence shown here is derived from an EMBL/GenBank/DDBJ whole genome shotgun (WGS) entry which is preliminary data.</text>
</comment>
<keyword evidence="2" id="KW-1185">Reference proteome</keyword>
<protein>
    <submittedName>
        <fullName evidence="1">Uncharacterized protein</fullName>
    </submittedName>
</protein>
<accession>A0ACB9RT46</accession>
<dbReference type="EMBL" id="CM042882">
    <property type="protein sequence ID" value="KAI4382167.1"/>
    <property type="molecule type" value="Genomic_DNA"/>
</dbReference>
<evidence type="ECO:0000313" key="1">
    <source>
        <dbReference type="EMBL" id="KAI4382167.1"/>
    </source>
</evidence>